<dbReference type="OrthoDB" id="241541at2"/>
<feature type="transmembrane region" description="Helical" evidence="1">
    <location>
        <begin position="12"/>
        <end position="35"/>
    </location>
</feature>
<dbReference type="PANTHER" id="PTHR30093">
    <property type="entry name" value="GENERAL SECRETION PATHWAY PROTEIN G"/>
    <property type="match status" value="1"/>
</dbReference>
<evidence type="ECO:0000256" key="1">
    <source>
        <dbReference type="SAM" id="Phobius"/>
    </source>
</evidence>
<dbReference type="NCBIfam" id="TIGR04294">
    <property type="entry name" value="pre_pil_HX9DG"/>
    <property type="match status" value="1"/>
</dbReference>
<dbReference type="GeneID" id="78295163"/>
<evidence type="ECO:0000313" key="3">
    <source>
        <dbReference type="Proteomes" id="UP000245959"/>
    </source>
</evidence>
<name>A0A2U1B026_9BACT</name>
<evidence type="ECO:0000313" key="2">
    <source>
        <dbReference type="EMBL" id="PVY42013.1"/>
    </source>
</evidence>
<proteinExistence type="predicted"/>
<sequence length="233" mass="25931">MENTCAPVRRNFTLIELLVVVAIIAILAAILLPALNKARDRAKSANCISHLKQSGQAHVAYAGDNRDLFLASRLGPNKPDIEELQPWFYVLGEKAGYLPAAEFRKFSIWNCPTVMRNEIGNNRTYGVPQIYDAARAPFGAKMASGFYMRSGKRMTSEDVMVADSLARDPAFPMIRKEMYYLEQRTGTEASKDNSGAIGLRHNGRANMAFGDGHVGSVGRQWIADRKLYYYAAM</sequence>
<dbReference type="InterPro" id="IPR012902">
    <property type="entry name" value="N_methyl_site"/>
</dbReference>
<keyword evidence="3" id="KW-1185">Reference proteome</keyword>
<reference evidence="2 3" key="1">
    <citation type="submission" date="2018-04" db="EMBL/GenBank/DDBJ databases">
        <title>Genomic Encyclopedia of Type Strains, Phase IV (KMG-IV): sequencing the most valuable type-strain genomes for metagenomic binning, comparative biology and taxonomic classification.</title>
        <authorList>
            <person name="Goeker M."/>
        </authorList>
    </citation>
    <scope>NUCLEOTIDE SEQUENCE [LARGE SCALE GENOMIC DNA]</scope>
    <source>
        <strain evidence="2 3">DSM 14823</strain>
    </source>
</reference>
<dbReference type="InterPro" id="IPR045584">
    <property type="entry name" value="Pilin-like"/>
</dbReference>
<protein>
    <submittedName>
        <fullName evidence="2">General secretion pathway protein G</fullName>
    </submittedName>
</protein>
<keyword evidence="1" id="KW-1133">Transmembrane helix</keyword>
<dbReference type="AlphaFoldDB" id="A0A2U1B026"/>
<keyword evidence="1" id="KW-0472">Membrane</keyword>
<dbReference type="Gene3D" id="3.30.700.10">
    <property type="entry name" value="Glycoprotein, Type 4 Pilin"/>
    <property type="match status" value="1"/>
</dbReference>
<keyword evidence="1" id="KW-0812">Transmembrane</keyword>
<gene>
    <name evidence="2" type="ORF">C8D82_11210</name>
</gene>
<comment type="caution">
    <text evidence="2">The sequence shown here is derived from an EMBL/GenBank/DDBJ whole genome shotgun (WGS) entry which is preliminary data.</text>
</comment>
<dbReference type="EMBL" id="QEKH01000012">
    <property type="protein sequence ID" value="PVY42013.1"/>
    <property type="molecule type" value="Genomic_DNA"/>
</dbReference>
<dbReference type="RefSeq" id="WP_116883856.1">
    <property type="nucleotide sequence ID" value="NZ_CABMMC010000082.1"/>
</dbReference>
<organism evidence="2 3">
    <name type="scientific">Victivallis vadensis</name>
    <dbReference type="NCBI Taxonomy" id="172901"/>
    <lineage>
        <taxon>Bacteria</taxon>
        <taxon>Pseudomonadati</taxon>
        <taxon>Lentisphaerota</taxon>
        <taxon>Lentisphaeria</taxon>
        <taxon>Victivallales</taxon>
        <taxon>Victivallaceae</taxon>
        <taxon>Victivallis</taxon>
    </lineage>
</organism>
<dbReference type="InterPro" id="IPR027558">
    <property type="entry name" value="Pre_pil_HX9DG_C"/>
</dbReference>
<dbReference type="NCBIfam" id="TIGR02532">
    <property type="entry name" value="IV_pilin_GFxxxE"/>
    <property type="match status" value="1"/>
</dbReference>
<dbReference type="Proteomes" id="UP000245959">
    <property type="component" value="Unassembled WGS sequence"/>
</dbReference>
<accession>A0A2U1B026</accession>
<dbReference type="SUPFAM" id="SSF54523">
    <property type="entry name" value="Pili subunits"/>
    <property type="match status" value="1"/>
</dbReference>